<dbReference type="EMBL" id="JAVRFH010000152">
    <property type="protein sequence ID" value="MDT0616466.1"/>
    <property type="molecule type" value="Genomic_DNA"/>
</dbReference>
<keyword evidence="2" id="KW-1185">Reference proteome</keyword>
<sequence length="222" mass="24192">MHTQPPGRPAEWFPSSVTLKDCGPYPAEVLGHRHDGMIQPRFTSEVTGRIAAELRSDASIALNLRFTGEAIEILGLGDPPKVLERCRPDAEGRYALGHGFLPWREHTTTDPAEFARALDGAQAGGYPPAAPDAWTVAFADHGHRMAVLAVYRTPHEDAAAYDALYNVLYASGLSSYETTAARADDAELAARRRFSSQRAHVEPDTVVWPKVAPATRLPADPR</sequence>
<evidence type="ECO:0000313" key="1">
    <source>
        <dbReference type="EMBL" id="MDT0616466.1"/>
    </source>
</evidence>
<gene>
    <name evidence="1" type="ORF">RM812_40985</name>
</gene>
<reference evidence="1" key="1">
    <citation type="submission" date="2024-05" db="EMBL/GenBank/DDBJ databases">
        <title>30 novel species of actinomycetes from the DSMZ collection.</title>
        <authorList>
            <person name="Nouioui I."/>
        </authorList>
    </citation>
    <scope>NUCLEOTIDE SEQUENCE</scope>
    <source>
        <strain evidence="1">DSM 40712</strain>
    </source>
</reference>
<dbReference type="RefSeq" id="WP_030590000.1">
    <property type="nucleotide sequence ID" value="NZ_JAVRFH010000152.1"/>
</dbReference>
<accession>A0ABU3B200</accession>
<organism evidence="1 2">
    <name type="scientific">Streptomyces lancefieldiae</name>
    <dbReference type="NCBI Taxonomy" id="3075520"/>
    <lineage>
        <taxon>Bacteria</taxon>
        <taxon>Bacillati</taxon>
        <taxon>Actinomycetota</taxon>
        <taxon>Actinomycetes</taxon>
        <taxon>Kitasatosporales</taxon>
        <taxon>Streptomycetaceae</taxon>
        <taxon>Streptomyces</taxon>
    </lineage>
</organism>
<name>A0ABU3B200_9ACTN</name>
<comment type="caution">
    <text evidence="1">The sequence shown here is derived from an EMBL/GenBank/DDBJ whole genome shotgun (WGS) entry which is preliminary data.</text>
</comment>
<protein>
    <submittedName>
        <fullName evidence="1">Uncharacterized protein</fullName>
    </submittedName>
</protein>
<evidence type="ECO:0000313" key="2">
    <source>
        <dbReference type="Proteomes" id="UP001180724"/>
    </source>
</evidence>
<proteinExistence type="predicted"/>
<dbReference type="Proteomes" id="UP001180724">
    <property type="component" value="Unassembled WGS sequence"/>
</dbReference>